<keyword evidence="1" id="KW-0472">Membrane</keyword>
<reference evidence="2 3" key="1">
    <citation type="journal article" date="2018" name="Sci. Rep.">
        <title>Genomic signatures of local adaptation to the degree of environmental predictability in rotifers.</title>
        <authorList>
            <person name="Franch-Gras L."/>
            <person name="Hahn C."/>
            <person name="Garcia-Roger E.M."/>
            <person name="Carmona M.J."/>
            <person name="Serra M."/>
            <person name="Gomez A."/>
        </authorList>
    </citation>
    <scope>NUCLEOTIDE SEQUENCE [LARGE SCALE GENOMIC DNA]</scope>
    <source>
        <strain evidence="2">HYR1</strain>
    </source>
</reference>
<organism evidence="2 3">
    <name type="scientific">Brachionus plicatilis</name>
    <name type="common">Marine rotifer</name>
    <name type="synonym">Brachionus muelleri</name>
    <dbReference type="NCBI Taxonomy" id="10195"/>
    <lineage>
        <taxon>Eukaryota</taxon>
        <taxon>Metazoa</taxon>
        <taxon>Spiralia</taxon>
        <taxon>Gnathifera</taxon>
        <taxon>Rotifera</taxon>
        <taxon>Eurotatoria</taxon>
        <taxon>Monogononta</taxon>
        <taxon>Pseudotrocha</taxon>
        <taxon>Ploima</taxon>
        <taxon>Brachionidae</taxon>
        <taxon>Brachionus</taxon>
    </lineage>
</organism>
<accession>A0A3M7RWF5</accession>
<keyword evidence="1" id="KW-0812">Transmembrane</keyword>
<gene>
    <name evidence="2" type="ORF">BpHYR1_013294</name>
</gene>
<keyword evidence="3" id="KW-1185">Reference proteome</keyword>
<proteinExistence type="predicted"/>
<evidence type="ECO:0000256" key="1">
    <source>
        <dbReference type="SAM" id="Phobius"/>
    </source>
</evidence>
<sequence>MNKINFFYLYSRFITYNTFRESYQYLMKDDDFFLSMNYLLPLILEMITEKFQLKLEYFFKNLIASVDLLKSSLISSDYVVWRFYLYCLFIVFQICKNVINYFYLLQVLVLDQILKICKFLKNGIVNYLLGNGNLRAKNNKTDNFFNFYLSVLKKRITFQIK</sequence>
<protein>
    <submittedName>
        <fullName evidence="2">Uncharacterized protein</fullName>
    </submittedName>
</protein>
<dbReference type="Proteomes" id="UP000276133">
    <property type="component" value="Unassembled WGS sequence"/>
</dbReference>
<keyword evidence="1" id="KW-1133">Transmembrane helix</keyword>
<evidence type="ECO:0000313" key="2">
    <source>
        <dbReference type="EMBL" id="RNA27675.1"/>
    </source>
</evidence>
<dbReference type="AlphaFoldDB" id="A0A3M7RWF5"/>
<feature type="transmembrane region" description="Helical" evidence="1">
    <location>
        <begin position="83"/>
        <end position="105"/>
    </location>
</feature>
<dbReference type="EMBL" id="REGN01002511">
    <property type="protein sequence ID" value="RNA27675.1"/>
    <property type="molecule type" value="Genomic_DNA"/>
</dbReference>
<evidence type="ECO:0000313" key="3">
    <source>
        <dbReference type="Proteomes" id="UP000276133"/>
    </source>
</evidence>
<comment type="caution">
    <text evidence="2">The sequence shown here is derived from an EMBL/GenBank/DDBJ whole genome shotgun (WGS) entry which is preliminary data.</text>
</comment>
<name>A0A3M7RWF5_BRAPC</name>